<dbReference type="AlphaFoldDB" id="Q0U667"/>
<reference evidence="2" key="1">
    <citation type="journal article" date="2007" name="Plant Cell">
        <title>Dothideomycete-plant interactions illuminated by genome sequencing and EST analysis of the wheat pathogen Stagonospora nodorum.</title>
        <authorList>
            <person name="Hane J.K."/>
            <person name="Lowe R.G."/>
            <person name="Solomon P.S."/>
            <person name="Tan K.C."/>
            <person name="Schoch C.L."/>
            <person name="Spatafora J.W."/>
            <person name="Crous P.W."/>
            <person name="Kodira C."/>
            <person name="Birren B.W."/>
            <person name="Galagan J.E."/>
            <person name="Torriani S.F."/>
            <person name="McDonald B.A."/>
            <person name="Oliver R.P."/>
        </authorList>
    </citation>
    <scope>NUCLEOTIDE SEQUENCE [LARGE SCALE GENOMIC DNA]</scope>
    <source>
        <strain evidence="2">SN15 / ATCC MYA-4574 / FGSC 10173</strain>
    </source>
</reference>
<organism evidence="1 2">
    <name type="scientific">Phaeosphaeria nodorum (strain SN15 / ATCC MYA-4574 / FGSC 10173)</name>
    <name type="common">Glume blotch fungus</name>
    <name type="synonym">Parastagonospora nodorum</name>
    <dbReference type="NCBI Taxonomy" id="321614"/>
    <lineage>
        <taxon>Eukaryota</taxon>
        <taxon>Fungi</taxon>
        <taxon>Dikarya</taxon>
        <taxon>Ascomycota</taxon>
        <taxon>Pezizomycotina</taxon>
        <taxon>Dothideomycetes</taxon>
        <taxon>Pleosporomycetidae</taxon>
        <taxon>Pleosporales</taxon>
        <taxon>Pleosporineae</taxon>
        <taxon>Phaeosphaeriaceae</taxon>
        <taxon>Parastagonospora</taxon>
    </lineage>
</organism>
<dbReference type="EMBL" id="CH445347">
    <property type="protein sequence ID" value="EAT80045.1"/>
    <property type="molecule type" value="Genomic_DNA"/>
</dbReference>
<evidence type="ECO:0000313" key="2">
    <source>
        <dbReference type="Proteomes" id="UP000001055"/>
    </source>
</evidence>
<evidence type="ECO:0000313" key="1">
    <source>
        <dbReference type="EMBL" id="EAT80045.1"/>
    </source>
</evidence>
<dbReference type="RefSeq" id="XP_001802967.1">
    <property type="nucleotide sequence ID" value="XM_001802915.1"/>
</dbReference>
<protein>
    <submittedName>
        <fullName evidence="1">Uncharacterized protein</fullName>
    </submittedName>
</protein>
<gene>
    <name evidence="1" type="ORF">SNOG_12747</name>
</gene>
<sequence length="63" mass="7120">MSNDTDPLNKITHGPDVYPFLQLLAELCHRNLGLESLELRSTVRLEHVIPDPSMVSFVVFNSL</sequence>
<accession>Q0U667</accession>
<dbReference type="KEGG" id="pno:SNOG_12747"/>
<proteinExistence type="predicted"/>
<dbReference type="Proteomes" id="UP000001055">
    <property type="component" value="Unassembled WGS sequence"/>
</dbReference>
<dbReference type="InParanoid" id="Q0U667"/>
<name>Q0U667_PHANO</name>
<dbReference type="GeneID" id="5979878"/>